<evidence type="ECO:0008006" key="3">
    <source>
        <dbReference type="Google" id="ProtNLM"/>
    </source>
</evidence>
<dbReference type="PANTHER" id="PTHR12603">
    <property type="entry name" value="CCR4-NOT TRANSCRIPTION COMPLEX RELATED"/>
    <property type="match status" value="1"/>
</dbReference>
<dbReference type="OrthoDB" id="1923159at2759"/>
<dbReference type="InterPro" id="IPR035979">
    <property type="entry name" value="RBD_domain_sf"/>
</dbReference>
<dbReference type="AlphaFoldDB" id="A0A3P7NAF9"/>
<dbReference type="InterPro" id="IPR039780">
    <property type="entry name" value="Mot2"/>
</dbReference>
<dbReference type="SUPFAM" id="SSF54928">
    <property type="entry name" value="RNA-binding domain, RBD"/>
    <property type="match status" value="1"/>
</dbReference>
<proteinExistence type="predicted"/>
<dbReference type="EMBL" id="UYRU01095520">
    <property type="protein sequence ID" value="VDN39445.1"/>
    <property type="molecule type" value="Genomic_DNA"/>
</dbReference>
<dbReference type="InterPro" id="IPR012677">
    <property type="entry name" value="Nucleotide-bd_a/b_plait_sf"/>
</dbReference>
<sequence length="102" mass="11269">MPPVPPNDESYFVILCSSPQGQASISAYITYYRPDDAMRAVLTLDQSILHGRQLRVSLGTTKYCSQFLKGQKCSKHVSVTPLPSAPKTFEAFACLVSWTVAR</sequence>
<dbReference type="GO" id="GO:0004842">
    <property type="term" value="F:ubiquitin-protein transferase activity"/>
    <property type="evidence" value="ECO:0007669"/>
    <property type="project" value="InterPro"/>
</dbReference>
<evidence type="ECO:0000313" key="2">
    <source>
        <dbReference type="Proteomes" id="UP000281553"/>
    </source>
</evidence>
<dbReference type="Proteomes" id="UP000281553">
    <property type="component" value="Unassembled WGS sequence"/>
</dbReference>
<dbReference type="GO" id="GO:0003676">
    <property type="term" value="F:nucleic acid binding"/>
    <property type="evidence" value="ECO:0007669"/>
    <property type="project" value="InterPro"/>
</dbReference>
<dbReference type="GO" id="GO:0016567">
    <property type="term" value="P:protein ubiquitination"/>
    <property type="evidence" value="ECO:0007669"/>
    <property type="project" value="TreeGrafter"/>
</dbReference>
<dbReference type="PANTHER" id="PTHR12603:SF0">
    <property type="entry name" value="CCR4-NOT TRANSCRIPTION COMPLEX SUBUNIT 4"/>
    <property type="match status" value="1"/>
</dbReference>
<keyword evidence="2" id="KW-1185">Reference proteome</keyword>
<protein>
    <recommendedName>
        <fullName evidence="3">RRM domain-containing protein</fullName>
    </recommendedName>
</protein>
<gene>
    <name evidence="1" type="ORF">DILT_LOCUS17880</name>
</gene>
<dbReference type="GO" id="GO:0030014">
    <property type="term" value="C:CCR4-NOT complex"/>
    <property type="evidence" value="ECO:0007669"/>
    <property type="project" value="InterPro"/>
</dbReference>
<evidence type="ECO:0000313" key="1">
    <source>
        <dbReference type="EMBL" id="VDN39445.1"/>
    </source>
</evidence>
<dbReference type="Gene3D" id="3.30.70.330">
    <property type="match status" value="1"/>
</dbReference>
<reference evidence="1 2" key="1">
    <citation type="submission" date="2018-11" db="EMBL/GenBank/DDBJ databases">
        <authorList>
            <consortium name="Pathogen Informatics"/>
        </authorList>
    </citation>
    <scope>NUCLEOTIDE SEQUENCE [LARGE SCALE GENOMIC DNA]</scope>
</reference>
<organism evidence="1 2">
    <name type="scientific">Dibothriocephalus latus</name>
    <name type="common">Fish tapeworm</name>
    <name type="synonym">Diphyllobothrium latum</name>
    <dbReference type="NCBI Taxonomy" id="60516"/>
    <lineage>
        <taxon>Eukaryota</taxon>
        <taxon>Metazoa</taxon>
        <taxon>Spiralia</taxon>
        <taxon>Lophotrochozoa</taxon>
        <taxon>Platyhelminthes</taxon>
        <taxon>Cestoda</taxon>
        <taxon>Eucestoda</taxon>
        <taxon>Diphyllobothriidea</taxon>
        <taxon>Diphyllobothriidae</taxon>
        <taxon>Dibothriocephalus</taxon>
    </lineage>
</organism>
<accession>A0A3P7NAF9</accession>
<name>A0A3P7NAF9_DIBLA</name>